<name>A0A645HKN6_9ZZZZ</name>
<accession>A0A645HKN6</accession>
<sequence length="117" mass="14276">MILQRAIIYYNLNLYNELYESIKLVNLNKLKHINITDYYFLLGRTHFVKLNYNKSHYYYNKCIPSLLKYRRYADLSIVYKDLSLILDNQEFLLKSKEYLDIYKNITNHSLYTNLTIL</sequence>
<dbReference type="AlphaFoldDB" id="A0A645HKN6"/>
<reference evidence="1" key="1">
    <citation type="submission" date="2019-08" db="EMBL/GenBank/DDBJ databases">
        <authorList>
            <person name="Kucharzyk K."/>
            <person name="Murdoch R.W."/>
            <person name="Higgins S."/>
            <person name="Loffler F."/>
        </authorList>
    </citation>
    <scope>NUCLEOTIDE SEQUENCE</scope>
</reference>
<organism evidence="1">
    <name type="scientific">bioreactor metagenome</name>
    <dbReference type="NCBI Taxonomy" id="1076179"/>
    <lineage>
        <taxon>unclassified sequences</taxon>
        <taxon>metagenomes</taxon>
        <taxon>ecological metagenomes</taxon>
    </lineage>
</organism>
<proteinExistence type="predicted"/>
<evidence type="ECO:0000313" key="1">
    <source>
        <dbReference type="EMBL" id="MPN38962.1"/>
    </source>
</evidence>
<protein>
    <submittedName>
        <fullName evidence="1">Uncharacterized protein</fullName>
    </submittedName>
</protein>
<gene>
    <name evidence="1" type="ORF">SDC9_186487</name>
</gene>
<dbReference type="EMBL" id="VSSQ01094503">
    <property type="protein sequence ID" value="MPN38962.1"/>
    <property type="molecule type" value="Genomic_DNA"/>
</dbReference>
<comment type="caution">
    <text evidence="1">The sequence shown here is derived from an EMBL/GenBank/DDBJ whole genome shotgun (WGS) entry which is preliminary data.</text>
</comment>